<evidence type="ECO:0000256" key="5">
    <source>
        <dbReference type="PROSITE-ProRule" id="PRU01091"/>
    </source>
</evidence>
<feature type="domain" description="OmpR/PhoB-type" evidence="7">
    <location>
        <begin position="130"/>
        <end position="227"/>
    </location>
</feature>
<dbReference type="SUPFAM" id="SSF46894">
    <property type="entry name" value="C-terminal effector domain of the bipartite response regulators"/>
    <property type="match status" value="1"/>
</dbReference>
<keyword evidence="9" id="KW-1185">Reference proteome</keyword>
<keyword evidence="3 5" id="KW-0238">DNA-binding</keyword>
<organism evidence="8 9">
    <name type="scientific">Flavobacterium silvaticum</name>
    <dbReference type="NCBI Taxonomy" id="1852020"/>
    <lineage>
        <taxon>Bacteria</taxon>
        <taxon>Pseudomonadati</taxon>
        <taxon>Bacteroidota</taxon>
        <taxon>Flavobacteriia</taxon>
        <taxon>Flavobacteriales</taxon>
        <taxon>Flavobacteriaceae</taxon>
        <taxon>Flavobacterium</taxon>
    </lineage>
</organism>
<comment type="caution">
    <text evidence="8">The sequence shown here is derived from an EMBL/GenBank/DDBJ whole genome shotgun (WGS) entry which is preliminary data.</text>
</comment>
<dbReference type="Pfam" id="PF00072">
    <property type="entry name" value="Response_reg"/>
    <property type="match status" value="1"/>
</dbReference>
<dbReference type="EMBL" id="JAAMPU010000100">
    <property type="protein sequence ID" value="NMH27427.1"/>
    <property type="molecule type" value="Genomic_DNA"/>
</dbReference>
<proteinExistence type="predicted"/>
<dbReference type="PANTHER" id="PTHR48111:SF40">
    <property type="entry name" value="PHOSPHATE REGULON TRANSCRIPTIONAL REGULATORY PROTEIN PHOB"/>
    <property type="match status" value="1"/>
</dbReference>
<dbReference type="GO" id="GO:0005829">
    <property type="term" value="C:cytosol"/>
    <property type="evidence" value="ECO:0007669"/>
    <property type="project" value="TreeGrafter"/>
</dbReference>
<dbReference type="Pfam" id="PF00486">
    <property type="entry name" value="Trans_reg_C"/>
    <property type="match status" value="1"/>
</dbReference>
<evidence type="ECO:0000259" key="7">
    <source>
        <dbReference type="PROSITE" id="PS51755"/>
    </source>
</evidence>
<dbReference type="InterPro" id="IPR011006">
    <property type="entry name" value="CheY-like_superfamily"/>
</dbReference>
<dbReference type="Proteomes" id="UP000712080">
    <property type="component" value="Unassembled WGS sequence"/>
</dbReference>
<keyword evidence="1 4" id="KW-0597">Phosphoprotein</keyword>
<dbReference type="Gene3D" id="3.40.50.2300">
    <property type="match status" value="1"/>
</dbReference>
<protein>
    <submittedName>
        <fullName evidence="8">Response regulator transcription factor</fullName>
    </submittedName>
</protein>
<dbReference type="GO" id="GO:0006355">
    <property type="term" value="P:regulation of DNA-templated transcription"/>
    <property type="evidence" value="ECO:0007669"/>
    <property type="project" value="InterPro"/>
</dbReference>
<dbReference type="GO" id="GO:0032993">
    <property type="term" value="C:protein-DNA complex"/>
    <property type="evidence" value="ECO:0007669"/>
    <property type="project" value="TreeGrafter"/>
</dbReference>
<dbReference type="CDD" id="cd00383">
    <property type="entry name" value="trans_reg_C"/>
    <property type="match status" value="1"/>
</dbReference>
<dbReference type="InterPro" id="IPR039420">
    <property type="entry name" value="WalR-like"/>
</dbReference>
<evidence type="ECO:0000256" key="3">
    <source>
        <dbReference type="ARBA" id="ARBA00023125"/>
    </source>
</evidence>
<gene>
    <name evidence="8" type="ORF">G6047_05225</name>
</gene>
<dbReference type="SMART" id="SM00862">
    <property type="entry name" value="Trans_reg_C"/>
    <property type="match status" value="1"/>
</dbReference>
<dbReference type="AlphaFoldDB" id="A0A972FSY4"/>
<feature type="DNA-binding region" description="OmpR/PhoB-type" evidence="5">
    <location>
        <begin position="130"/>
        <end position="227"/>
    </location>
</feature>
<dbReference type="InterPro" id="IPR001867">
    <property type="entry name" value="OmpR/PhoB-type_DNA-bd"/>
</dbReference>
<dbReference type="SUPFAM" id="SSF52172">
    <property type="entry name" value="CheY-like"/>
    <property type="match status" value="1"/>
</dbReference>
<dbReference type="PANTHER" id="PTHR48111">
    <property type="entry name" value="REGULATOR OF RPOS"/>
    <property type="match status" value="1"/>
</dbReference>
<dbReference type="InterPro" id="IPR036388">
    <property type="entry name" value="WH-like_DNA-bd_sf"/>
</dbReference>
<dbReference type="PROSITE" id="PS51755">
    <property type="entry name" value="OMPR_PHOB"/>
    <property type="match status" value="1"/>
</dbReference>
<dbReference type="SMART" id="SM00448">
    <property type="entry name" value="REC"/>
    <property type="match status" value="1"/>
</dbReference>
<dbReference type="GO" id="GO:0000976">
    <property type="term" value="F:transcription cis-regulatory region binding"/>
    <property type="evidence" value="ECO:0007669"/>
    <property type="project" value="TreeGrafter"/>
</dbReference>
<sequence>MTNARILYLEDEQSLGKITSDMLVKNGFMVDWIQDGKKGLEAFRSKGYSICVVDIMMPGLDGYSFTREVRKSNASVPIIFLTARSLTEDVIKGFETGGNDYMRKPFSIEELIVRINSLLQRIAKPEEQAQTVFELGKYTFDYAVMELKGPTRTFTLTNLENEVLYRLVTHKMAVVERQKILIELWGDDTFFNARSMDVFITKLRKYLSEDASLSIVNIRGIGYKLIAR</sequence>
<dbReference type="InterPro" id="IPR001789">
    <property type="entry name" value="Sig_transdc_resp-reg_receiver"/>
</dbReference>
<evidence type="ECO:0000259" key="6">
    <source>
        <dbReference type="PROSITE" id="PS50110"/>
    </source>
</evidence>
<evidence type="ECO:0000256" key="4">
    <source>
        <dbReference type="PROSITE-ProRule" id="PRU00169"/>
    </source>
</evidence>
<name>A0A972FSY4_9FLAO</name>
<dbReference type="PROSITE" id="PS50110">
    <property type="entry name" value="RESPONSE_REGULATORY"/>
    <property type="match status" value="1"/>
</dbReference>
<dbReference type="RefSeq" id="WP_169526425.1">
    <property type="nucleotide sequence ID" value="NZ_JAAMPU010000100.1"/>
</dbReference>
<feature type="domain" description="Response regulatory" evidence="6">
    <location>
        <begin position="5"/>
        <end position="119"/>
    </location>
</feature>
<reference evidence="8" key="1">
    <citation type="submission" date="2020-02" db="EMBL/GenBank/DDBJ databases">
        <title>Flavobacterium sp. genome.</title>
        <authorList>
            <person name="Jung H.S."/>
            <person name="Baek J.H."/>
            <person name="Jeon C.O."/>
        </authorList>
    </citation>
    <scope>NUCLEOTIDE SEQUENCE</scope>
    <source>
        <strain evidence="8">SE-s28</strain>
    </source>
</reference>
<dbReference type="InterPro" id="IPR016032">
    <property type="entry name" value="Sig_transdc_resp-reg_C-effctor"/>
</dbReference>
<dbReference type="Gene3D" id="6.10.250.690">
    <property type="match status" value="1"/>
</dbReference>
<accession>A0A972FSY4</accession>
<dbReference type="GO" id="GO:0000156">
    <property type="term" value="F:phosphorelay response regulator activity"/>
    <property type="evidence" value="ECO:0007669"/>
    <property type="project" value="TreeGrafter"/>
</dbReference>
<evidence type="ECO:0000313" key="9">
    <source>
        <dbReference type="Proteomes" id="UP000712080"/>
    </source>
</evidence>
<evidence type="ECO:0000256" key="2">
    <source>
        <dbReference type="ARBA" id="ARBA00023012"/>
    </source>
</evidence>
<evidence type="ECO:0000256" key="1">
    <source>
        <dbReference type="ARBA" id="ARBA00022553"/>
    </source>
</evidence>
<evidence type="ECO:0000313" key="8">
    <source>
        <dbReference type="EMBL" id="NMH27427.1"/>
    </source>
</evidence>
<keyword evidence="2" id="KW-0902">Two-component regulatory system</keyword>
<dbReference type="Gene3D" id="1.10.10.10">
    <property type="entry name" value="Winged helix-like DNA-binding domain superfamily/Winged helix DNA-binding domain"/>
    <property type="match status" value="1"/>
</dbReference>
<feature type="modified residue" description="4-aspartylphosphate" evidence="4">
    <location>
        <position position="54"/>
    </location>
</feature>